<dbReference type="EMBL" id="CAJNOI010000264">
    <property type="protein sequence ID" value="CAF1216440.1"/>
    <property type="molecule type" value="Genomic_DNA"/>
</dbReference>
<gene>
    <name evidence="3" type="ORF">BJG266_LOCUS27734</name>
    <name evidence="4" type="ORF">QVE165_LOCUS30836</name>
</gene>
<evidence type="ECO:0000313" key="6">
    <source>
        <dbReference type="Proteomes" id="UP000663877"/>
    </source>
</evidence>
<dbReference type="OrthoDB" id="9978456at2759"/>
<accession>A0A814X9T4</accession>
<dbReference type="PANTHER" id="PTHR46270">
    <property type="entry name" value="ARMADILLO-TYPE FOLD-RELATED"/>
    <property type="match status" value="1"/>
</dbReference>
<keyword evidence="5" id="KW-1185">Reference proteome</keyword>
<evidence type="ECO:0000313" key="5">
    <source>
        <dbReference type="Proteomes" id="UP000663832"/>
    </source>
</evidence>
<sequence>MASSNDNEDMTTRTSLGAMIVNEIQEMILDNTENMSQSSGSSIQGADIDFNNLILTNDTINNTRRTTTDDTPISSTPIMRGATTAVNEEVQMLTNRLGSIFNENNTPNENNGTESSTDDEHEVVSQAATPTEALYTDKRQIDFIPCLLETSYVPDGWLGILIRDRLYIDFSSADHFDTAFEQLIEEIKEIENRLQMASSKLNCYFNDPYNH</sequence>
<dbReference type="Proteomes" id="UP000663832">
    <property type="component" value="Unassembled WGS sequence"/>
</dbReference>
<evidence type="ECO:0000256" key="1">
    <source>
        <dbReference type="SAM" id="Coils"/>
    </source>
</evidence>
<comment type="caution">
    <text evidence="3">The sequence shown here is derived from an EMBL/GenBank/DDBJ whole genome shotgun (WGS) entry which is preliminary data.</text>
</comment>
<feature type="coiled-coil region" evidence="1">
    <location>
        <begin position="173"/>
        <end position="207"/>
    </location>
</feature>
<dbReference type="AlphaFoldDB" id="A0A814X9T4"/>
<protein>
    <submittedName>
        <fullName evidence="3">Uncharacterized protein</fullName>
    </submittedName>
</protein>
<evidence type="ECO:0000256" key="2">
    <source>
        <dbReference type="SAM" id="MobiDB-lite"/>
    </source>
</evidence>
<dbReference type="EMBL" id="CAJNOM010000259">
    <property type="protein sequence ID" value="CAF1293581.1"/>
    <property type="molecule type" value="Genomic_DNA"/>
</dbReference>
<dbReference type="Proteomes" id="UP000663877">
    <property type="component" value="Unassembled WGS sequence"/>
</dbReference>
<reference evidence="3" key="1">
    <citation type="submission" date="2021-02" db="EMBL/GenBank/DDBJ databases">
        <authorList>
            <person name="Nowell W R."/>
        </authorList>
    </citation>
    <scope>NUCLEOTIDE SEQUENCE</scope>
</reference>
<name>A0A814X9T4_9BILA</name>
<proteinExistence type="predicted"/>
<dbReference type="PANTHER" id="PTHR46270:SF2">
    <property type="entry name" value="TIR DOMAIN-CONTAINING PROTEIN"/>
    <property type="match status" value="1"/>
</dbReference>
<evidence type="ECO:0000313" key="4">
    <source>
        <dbReference type="EMBL" id="CAF1293581.1"/>
    </source>
</evidence>
<organism evidence="3 6">
    <name type="scientific">Adineta steineri</name>
    <dbReference type="NCBI Taxonomy" id="433720"/>
    <lineage>
        <taxon>Eukaryota</taxon>
        <taxon>Metazoa</taxon>
        <taxon>Spiralia</taxon>
        <taxon>Gnathifera</taxon>
        <taxon>Rotifera</taxon>
        <taxon>Eurotatoria</taxon>
        <taxon>Bdelloidea</taxon>
        <taxon>Adinetida</taxon>
        <taxon>Adinetidae</taxon>
        <taxon>Adineta</taxon>
    </lineage>
</organism>
<keyword evidence="1" id="KW-0175">Coiled coil</keyword>
<evidence type="ECO:0000313" key="3">
    <source>
        <dbReference type="EMBL" id="CAF1216440.1"/>
    </source>
</evidence>
<feature type="compositionally biased region" description="Low complexity" evidence="2">
    <location>
        <begin position="102"/>
        <end position="115"/>
    </location>
</feature>
<feature type="region of interest" description="Disordered" evidence="2">
    <location>
        <begin position="100"/>
        <end position="120"/>
    </location>
</feature>